<protein>
    <recommendedName>
        <fullName evidence="3">Secreted protein</fullName>
    </recommendedName>
</protein>
<proteinExistence type="predicted"/>
<organism evidence="1 2">
    <name type="scientific">Staurois parvus</name>
    <dbReference type="NCBI Taxonomy" id="386267"/>
    <lineage>
        <taxon>Eukaryota</taxon>
        <taxon>Metazoa</taxon>
        <taxon>Chordata</taxon>
        <taxon>Craniata</taxon>
        <taxon>Vertebrata</taxon>
        <taxon>Euteleostomi</taxon>
        <taxon>Amphibia</taxon>
        <taxon>Batrachia</taxon>
        <taxon>Anura</taxon>
        <taxon>Neobatrachia</taxon>
        <taxon>Ranoidea</taxon>
        <taxon>Ranidae</taxon>
        <taxon>Staurois</taxon>
    </lineage>
</organism>
<keyword evidence="2" id="KW-1185">Reference proteome</keyword>
<sequence>MDTTFLQRPFFRLLMFFSTDSKPASMLSYVSMHTDWMFFGWKKSRTSGFLEEFFSCKNALMLKNTVKRSKPSFLDFFDKKWENANAKNAEKLTFLT</sequence>
<evidence type="ECO:0008006" key="3">
    <source>
        <dbReference type="Google" id="ProtNLM"/>
    </source>
</evidence>
<evidence type="ECO:0000313" key="1">
    <source>
        <dbReference type="EMBL" id="CAI9589964.1"/>
    </source>
</evidence>
<gene>
    <name evidence="1" type="ORF">SPARVUS_LOCUS10969096</name>
</gene>
<accession>A0ABN9EYQ8</accession>
<dbReference type="Proteomes" id="UP001162483">
    <property type="component" value="Unassembled WGS sequence"/>
</dbReference>
<dbReference type="EMBL" id="CATNWA010016108">
    <property type="protein sequence ID" value="CAI9589964.1"/>
    <property type="molecule type" value="Genomic_DNA"/>
</dbReference>
<name>A0ABN9EYQ8_9NEOB</name>
<comment type="caution">
    <text evidence="1">The sequence shown here is derived from an EMBL/GenBank/DDBJ whole genome shotgun (WGS) entry which is preliminary data.</text>
</comment>
<reference evidence="1" key="1">
    <citation type="submission" date="2023-05" db="EMBL/GenBank/DDBJ databases">
        <authorList>
            <person name="Stuckert A."/>
        </authorList>
    </citation>
    <scope>NUCLEOTIDE SEQUENCE</scope>
</reference>
<evidence type="ECO:0000313" key="2">
    <source>
        <dbReference type="Proteomes" id="UP001162483"/>
    </source>
</evidence>